<comment type="caution">
    <text evidence="9">The sequence shown here is derived from an EMBL/GenBank/DDBJ whole genome shotgun (WGS) entry which is preliminary data.</text>
</comment>
<evidence type="ECO:0000259" key="8">
    <source>
        <dbReference type="Pfam" id="PF08263"/>
    </source>
</evidence>
<keyword evidence="3 7" id="KW-0732">Signal</keyword>
<evidence type="ECO:0000256" key="1">
    <source>
        <dbReference type="ARBA" id="ARBA00004196"/>
    </source>
</evidence>
<evidence type="ECO:0000256" key="3">
    <source>
        <dbReference type="ARBA" id="ARBA00022729"/>
    </source>
</evidence>
<reference evidence="9" key="2">
    <citation type="submission" date="2023-04" db="EMBL/GenBank/DDBJ databases">
        <authorList>
            <person name="Bruccoleri R.E."/>
            <person name="Oakeley E.J."/>
            <person name="Faust A.-M."/>
            <person name="Dessus-Babus S."/>
            <person name="Altorfer M."/>
            <person name="Burckhardt D."/>
            <person name="Oertli M."/>
            <person name="Naumann U."/>
            <person name="Petersen F."/>
            <person name="Wong J."/>
        </authorList>
    </citation>
    <scope>NUCLEOTIDE SEQUENCE</scope>
    <source>
        <strain evidence="9">GSM-AAB239-AS_SAM_17_03QT</strain>
        <tissue evidence="9">Leaf</tissue>
    </source>
</reference>
<keyword evidence="10" id="KW-1185">Reference proteome</keyword>
<evidence type="ECO:0000313" key="10">
    <source>
        <dbReference type="Proteomes" id="UP001140949"/>
    </source>
</evidence>
<dbReference type="PANTHER" id="PTHR48059:SF4">
    <property type="entry name" value="POLYGALACTURONASE INHIBITOR 1-RELATED"/>
    <property type="match status" value="1"/>
</dbReference>
<dbReference type="FunFam" id="3.80.10.10:FF:000041">
    <property type="entry name" value="LRR receptor-like serine/threonine-protein kinase ERECTA"/>
    <property type="match status" value="1"/>
</dbReference>
<dbReference type="InterPro" id="IPR051848">
    <property type="entry name" value="PGIP"/>
</dbReference>
<dbReference type="Pfam" id="PF08263">
    <property type="entry name" value="LRRNT_2"/>
    <property type="match status" value="1"/>
</dbReference>
<dbReference type="InterPro" id="IPR001611">
    <property type="entry name" value="Leu-rich_rpt"/>
</dbReference>
<feature type="chain" id="PRO_5043455699" evidence="7">
    <location>
        <begin position="31"/>
        <end position="346"/>
    </location>
</feature>
<dbReference type="SUPFAM" id="SSF52058">
    <property type="entry name" value="L domain-like"/>
    <property type="match status" value="1"/>
</dbReference>
<sequence>MFLVTICMASKTSVILTFLFLALPFSSTACSKEDFQALVAFKETFSPNTFPTWWGASADCCSWGNITGCKDGRVTSLTFTSDVFNDVAALDLHGTLPPSLGDLSALTSIDIYLQPNLHGPIPYNWSKLKNLETVSIYSTNVSGPVPSFLSQLTSLQELHLDYCNLSGALPPSLGDLANLNKVSFTHNKLTGTIPSTLFSRLDKGILHADLNLVENQLTGAIPKSFGRVPFRYISLQDNQLSGDASFLFGKSKPSLVQVTLARNKLSFDLTNVEYPVKNVQYIDLGNNEIYGSINEQITQVVQEIHLDVRSNHLCGKIPRGGKFTPKDANWFADNKCLCGEPLPACK</sequence>
<evidence type="ECO:0000256" key="4">
    <source>
        <dbReference type="ARBA" id="ARBA00022737"/>
    </source>
</evidence>
<keyword evidence="5" id="KW-0325">Glycoprotein</keyword>
<protein>
    <submittedName>
        <fullName evidence="9">Polygalacturonase inhibitor-like</fullName>
    </submittedName>
</protein>
<dbReference type="Gene3D" id="3.80.10.10">
    <property type="entry name" value="Ribonuclease Inhibitor"/>
    <property type="match status" value="1"/>
</dbReference>
<keyword evidence="2" id="KW-0433">Leucine-rich repeat</keyword>
<dbReference type="InterPro" id="IPR013210">
    <property type="entry name" value="LRR_N_plant-typ"/>
</dbReference>
<evidence type="ECO:0000313" key="9">
    <source>
        <dbReference type="EMBL" id="KAJ6832340.1"/>
    </source>
</evidence>
<organism evidence="9 10">
    <name type="scientific">Iris pallida</name>
    <name type="common">Sweet iris</name>
    <dbReference type="NCBI Taxonomy" id="29817"/>
    <lineage>
        <taxon>Eukaryota</taxon>
        <taxon>Viridiplantae</taxon>
        <taxon>Streptophyta</taxon>
        <taxon>Embryophyta</taxon>
        <taxon>Tracheophyta</taxon>
        <taxon>Spermatophyta</taxon>
        <taxon>Magnoliopsida</taxon>
        <taxon>Liliopsida</taxon>
        <taxon>Asparagales</taxon>
        <taxon>Iridaceae</taxon>
        <taxon>Iridoideae</taxon>
        <taxon>Irideae</taxon>
        <taxon>Iris</taxon>
    </lineage>
</organism>
<proteinExistence type="inferred from homology"/>
<dbReference type="AlphaFoldDB" id="A0AAX6GU62"/>
<comment type="similarity">
    <text evidence="6">Belongs to the polygalacturonase-inhibiting protein family.</text>
</comment>
<dbReference type="Pfam" id="PF00560">
    <property type="entry name" value="LRR_1"/>
    <property type="match status" value="1"/>
</dbReference>
<feature type="signal peptide" evidence="7">
    <location>
        <begin position="1"/>
        <end position="30"/>
    </location>
</feature>
<comment type="subcellular location">
    <subcellularLocation>
        <location evidence="1">Cell envelope</location>
    </subcellularLocation>
</comment>
<keyword evidence="4" id="KW-0677">Repeat</keyword>
<evidence type="ECO:0000256" key="7">
    <source>
        <dbReference type="SAM" id="SignalP"/>
    </source>
</evidence>
<feature type="domain" description="Leucine-rich repeat-containing N-terminal plant-type" evidence="8">
    <location>
        <begin position="32"/>
        <end position="65"/>
    </location>
</feature>
<reference evidence="9" key="1">
    <citation type="journal article" date="2023" name="GigaByte">
        <title>Genome assembly of the bearded iris, Iris pallida Lam.</title>
        <authorList>
            <person name="Bruccoleri R.E."/>
            <person name="Oakeley E.J."/>
            <person name="Faust A.M.E."/>
            <person name="Altorfer M."/>
            <person name="Dessus-Babus S."/>
            <person name="Burckhardt D."/>
            <person name="Oertli M."/>
            <person name="Naumann U."/>
            <person name="Petersen F."/>
            <person name="Wong J."/>
        </authorList>
    </citation>
    <scope>NUCLEOTIDE SEQUENCE</scope>
    <source>
        <strain evidence="9">GSM-AAB239-AS_SAM_17_03QT</strain>
    </source>
</reference>
<evidence type="ECO:0000256" key="6">
    <source>
        <dbReference type="ARBA" id="ARBA00038043"/>
    </source>
</evidence>
<dbReference type="PANTHER" id="PTHR48059">
    <property type="entry name" value="POLYGALACTURONASE INHIBITOR 1"/>
    <property type="match status" value="1"/>
</dbReference>
<dbReference type="EMBL" id="JANAVB010016194">
    <property type="protein sequence ID" value="KAJ6832340.1"/>
    <property type="molecule type" value="Genomic_DNA"/>
</dbReference>
<gene>
    <name evidence="9" type="ORF">M6B38_346465</name>
</gene>
<evidence type="ECO:0000256" key="2">
    <source>
        <dbReference type="ARBA" id="ARBA00022614"/>
    </source>
</evidence>
<name>A0AAX6GU62_IRIPA</name>
<dbReference type="Proteomes" id="UP001140949">
    <property type="component" value="Unassembled WGS sequence"/>
</dbReference>
<dbReference type="InterPro" id="IPR032675">
    <property type="entry name" value="LRR_dom_sf"/>
</dbReference>
<accession>A0AAX6GU62</accession>
<evidence type="ECO:0000256" key="5">
    <source>
        <dbReference type="ARBA" id="ARBA00023180"/>
    </source>
</evidence>